<feature type="region of interest" description="Disordered" evidence="1">
    <location>
        <begin position="277"/>
        <end position="303"/>
    </location>
</feature>
<organism evidence="3 4">
    <name type="scientific">Talaromyces rugulosus</name>
    <name type="common">Penicillium rugulosum</name>
    <dbReference type="NCBI Taxonomy" id="121627"/>
    <lineage>
        <taxon>Eukaryota</taxon>
        <taxon>Fungi</taxon>
        <taxon>Dikarya</taxon>
        <taxon>Ascomycota</taxon>
        <taxon>Pezizomycotina</taxon>
        <taxon>Eurotiomycetes</taxon>
        <taxon>Eurotiomycetidae</taxon>
        <taxon>Eurotiales</taxon>
        <taxon>Trichocomaceae</taxon>
        <taxon>Talaromyces</taxon>
        <taxon>Talaromyces sect. Islandici</taxon>
    </lineage>
</organism>
<dbReference type="RefSeq" id="XP_035341983.1">
    <property type="nucleotide sequence ID" value="XM_035486090.1"/>
</dbReference>
<evidence type="ECO:0000313" key="4">
    <source>
        <dbReference type="Proteomes" id="UP000509510"/>
    </source>
</evidence>
<gene>
    <name evidence="3" type="ORF">TRUGW13939_02903</name>
</gene>
<dbReference type="InterPro" id="IPR008011">
    <property type="entry name" value="Complex1_LYR_dom"/>
</dbReference>
<dbReference type="AlphaFoldDB" id="A0A7H8QQR4"/>
<dbReference type="CDD" id="cd20273">
    <property type="entry name" value="Complex1_LYR_unchar"/>
    <property type="match status" value="1"/>
</dbReference>
<dbReference type="EMBL" id="CP055899">
    <property type="protein sequence ID" value="QKX55805.1"/>
    <property type="molecule type" value="Genomic_DNA"/>
</dbReference>
<protein>
    <recommendedName>
        <fullName evidence="2">Complex 1 LYR protein domain-containing protein</fullName>
    </recommendedName>
</protein>
<dbReference type="OrthoDB" id="6508832at2759"/>
<dbReference type="Pfam" id="PF05347">
    <property type="entry name" value="Complex1_LYR"/>
    <property type="match status" value="1"/>
</dbReference>
<evidence type="ECO:0000259" key="2">
    <source>
        <dbReference type="Pfam" id="PF05347"/>
    </source>
</evidence>
<evidence type="ECO:0000313" key="3">
    <source>
        <dbReference type="EMBL" id="QKX55805.1"/>
    </source>
</evidence>
<dbReference type="Proteomes" id="UP000509510">
    <property type="component" value="Chromosome II"/>
</dbReference>
<feature type="region of interest" description="Disordered" evidence="1">
    <location>
        <begin position="96"/>
        <end position="118"/>
    </location>
</feature>
<accession>A0A7H8QQR4</accession>
<reference evidence="4" key="1">
    <citation type="submission" date="2020-06" db="EMBL/GenBank/DDBJ databases">
        <title>A chromosome-scale genome assembly of Talaromyces rugulosus W13939.</title>
        <authorList>
            <person name="Wang B."/>
            <person name="Guo L."/>
            <person name="Ye K."/>
            <person name="Wang L."/>
        </authorList>
    </citation>
    <scope>NUCLEOTIDE SEQUENCE [LARGE SCALE GENOMIC DNA]</scope>
    <source>
        <strain evidence="4">W13939</strain>
    </source>
</reference>
<evidence type="ECO:0000256" key="1">
    <source>
        <dbReference type="SAM" id="MobiDB-lite"/>
    </source>
</evidence>
<name>A0A7H8QQR4_TALRU</name>
<sequence>MKWSRGPSSGVHRFACLSLYRALLRQSHRLPPTSTETENIRHLVRTKFDRYKGIQSPTRILHCLQAGYEALDLLHSACSENKDSLARIQLLLQSSRSRTPTSTPKDENISTPVSRRAEKRAENIEFQRQSRWTHPKVEPILSRPRPVVAGRRKVPVFVNARGVPFLRIKKPQPQILSQIIRQKHAYKDKLIERRNRLLLEYYFAKDEEDWDRILNGESITNATHWSKEPLWLEGSWPESVWASFQQSNDDNYIYERKNLNLARELWQVVLDERELAEKEKAEGKDQDSEIHVGSKSMDSDLAR</sequence>
<dbReference type="KEGG" id="trg:TRUGW13939_02903"/>
<keyword evidence="4" id="KW-1185">Reference proteome</keyword>
<feature type="domain" description="Complex 1 LYR protein" evidence="2">
    <location>
        <begin position="15"/>
        <end position="72"/>
    </location>
</feature>
<dbReference type="InterPro" id="IPR046896">
    <property type="entry name" value="Cup1-like_N"/>
</dbReference>
<proteinExistence type="predicted"/>
<dbReference type="GeneID" id="55990410"/>